<evidence type="ECO:0000313" key="8">
    <source>
        <dbReference type="EMBL" id="KAK7516434.1"/>
    </source>
</evidence>
<dbReference type="PANTHER" id="PTHR33048">
    <property type="entry name" value="PTH11-LIKE INTEGRAL MEMBRANE PROTEIN (AFU_ORTHOLOGUE AFUA_5G11245)"/>
    <property type="match status" value="1"/>
</dbReference>
<evidence type="ECO:0000256" key="4">
    <source>
        <dbReference type="ARBA" id="ARBA00023136"/>
    </source>
</evidence>
<keyword evidence="4 6" id="KW-0472">Membrane</keyword>
<accession>A0ABR1KQ00</accession>
<evidence type="ECO:0000313" key="9">
    <source>
        <dbReference type="Proteomes" id="UP001363622"/>
    </source>
</evidence>
<evidence type="ECO:0000256" key="6">
    <source>
        <dbReference type="SAM" id="Phobius"/>
    </source>
</evidence>
<comment type="similarity">
    <text evidence="5">Belongs to the SAT4 family.</text>
</comment>
<sequence length="380" mass="43060">MAVSFDLDSPEFRHERRNYYTSTITCLVITFAFVAARCYVRLGLQRQFTVDDYLMVAAMIAFILEAVFALSSLSHWGHSDITSDKIKTCLRLFSIAQIMYGMDIMLFKLSIATLQLRVMGLVSSVRYAHYIFMVINVILGLFMIFWALFQCVEYAGVTIPFALPWDRPVCLGRQGITIGIYVYSCVHVLLDWYYALAMVPMIWKLQQVQRRVKLSACVLLGLGIIASIATIIRFHYIIQYEEAFYGNGDLLDNFDKTATWSLIEQASGICAACLYTFRPLMRLISEYCCCCLPWCSNKNRAHCGGDHDDTGAVLPSWRNTNDNHTWRTASTADLRHESVVTRTILSTSTVAHWDASPGGRRENSCIELKQKDALSLLSSA</sequence>
<feature type="transmembrane region" description="Helical" evidence="6">
    <location>
        <begin position="180"/>
        <end position="202"/>
    </location>
</feature>
<dbReference type="PANTHER" id="PTHR33048:SF47">
    <property type="entry name" value="INTEGRAL MEMBRANE PROTEIN-RELATED"/>
    <property type="match status" value="1"/>
</dbReference>
<organism evidence="8 9">
    <name type="scientific">Phyllosticta citriasiana</name>
    <dbReference type="NCBI Taxonomy" id="595635"/>
    <lineage>
        <taxon>Eukaryota</taxon>
        <taxon>Fungi</taxon>
        <taxon>Dikarya</taxon>
        <taxon>Ascomycota</taxon>
        <taxon>Pezizomycotina</taxon>
        <taxon>Dothideomycetes</taxon>
        <taxon>Dothideomycetes incertae sedis</taxon>
        <taxon>Botryosphaeriales</taxon>
        <taxon>Phyllostictaceae</taxon>
        <taxon>Phyllosticta</taxon>
    </lineage>
</organism>
<reference evidence="8 9" key="1">
    <citation type="submission" date="2024-04" db="EMBL/GenBank/DDBJ databases">
        <title>Phyllosticta paracitricarpa is synonymous to the EU quarantine fungus P. citricarpa based on phylogenomic analyses.</title>
        <authorList>
            <consortium name="Lawrence Berkeley National Laboratory"/>
            <person name="Van Ingen-Buijs V.A."/>
            <person name="Van Westerhoven A.C."/>
            <person name="Haridas S."/>
            <person name="Skiadas P."/>
            <person name="Martin F."/>
            <person name="Groenewald J.Z."/>
            <person name="Crous P.W."/>
            <person name="Seidl M.F."/>
        </authorList>
    </citation>
    <scope>NUCLEOTIDE SEQUENCE [LARGE SCALE GENOMIC DNA]</scope>
    <source>
        <strain evidence="8 9">CBS 123371</strain>
    </source>
</reference>
<comment type="caution">
    <text evidence="8">The sequence shown here is derived from an EMBL/GenBank/DDBJ whole genome shotgun (WGS) entry which is preliminary data.</text>
</comment>
<dbReference type="InterPro" id="IPR052337">
    <property type="entry name" value="SAT4-like"/>
</dbReference>
<feature type="domain" description="Rhodopsin" evidence="7">
    <location>
        <begin position="36"/>
        <end position="282"/>
    </location>
</feature>
<name>A0ABR1KQ00_9PEZI</name>
<feature type="transmembrane region" description="Helical" evidence="6">
    <location>
        <begin position="90"/>
        <end position="109"/>
    </location>
</feature>
<feature type="transmembrane region" description="Helical" evidence="6">
    <location>
        <begin position="258"/>
        <end position="277"/>
    </location>
</feature>
<feature type="transmembrane region" description="Helical" evidence="6">
    <location>
        <begin position="214"/>
        <end position="238"/>
    </location>
</feature>
<proteinExistence type="inferred from homology"/>
<evidence type="ECO:0000256" key="1">
    <source>
        <dbReference type="ARBA" id="ARBA00004141"/>
    </source>
</evidence>
<feature type="transmembrane region" description="Helical" evidence="6">
    <location>
        <begin position="52"/>
        <end position="70"/>
    </location>
</feature>
<protein>
    <recommendedName>
        <fullName evidence="7">Rhodopsin domain-containing protein</fullName>
    </recommendedName>
</protein>
<keyword evidence="3 6" id="KW-1133">Transmembrane helix</keyword>
<keyword evidence="9" id="KW-1185">Reference proteome</keyword>
<evidence type="ECO:0000256" key="5">
    <source>
        <dbReference type="ARBA" id="ARBA00038359"/>
    </source>
</evidence>
<dbReference type="InterPro" id="IPR049326">
    <property type="entry name" value="Rhodopsin_dom_fungi"/>
</dbReference>
<dbReference type="Proteomes" id="UP001363622">
    <property type="component" value="Unassembled WGS sequence"/>
</dbReference>
<gene>
    <name evidence="8" type="ORF">IWZ03DRAFT_414967</name>
</gene>
<dbReference type="Pfam" id="PF20684">
    <property type="entry name" value="Fung_rhodopsin"/>
    <property type="match status" value="1"/>
</dbReference>
<feature type="transmembrane region" description="Helical" evidence="6">
    <location>
        <begin position="130"/>
        <end position="149"/>
    </location>
</feature>
<keyword evidence="2 6" id="KW-0812">Transmembrane</keyword>
<feature type="transmembrane region" description="Helical" evidence="6">
    <location>
        <begin position="20"/>
        <end position="40"/>
    </location>
</feature>
<evidence type="ECO:0000256" key="3">
    <source>
        <dbReference type="ARBA" id="ARBA00022989"/>
    </source>
</evidence>
<comment type="subcellular location">
    <subcellularLocation>
        <location evidence="1">Membrane</location>
        <topology evidence="1">Multi-pass membrane protein</topology>
    </subcellularLocation>
</comment>
<evidence type="ECO:0000259" key="7">
    <source>
        <dbReference type="Pfam" id="PF20684"/>
    </source>
</evidence>
<evidence type="ECO:0000256" key="2">
    <source>
        <dbReference type="ARBA" id="ARBA00022692"/>
    </source>
</evidence>
<dbReference type="EMBL" id="JBBPHU010000006">
    <property type="protein sequence ID" value="KAK7516434.1"/>
    <property type="molecule type" value="Genomic_DNA"/>
</dbReference>